<evidence type="ECO:0000256" key="7">
    <source>
        <dbReference type="SAM" id="Phobius"/>
    </source>
</evidence>
<evidence type="ECO:0000256" key="1">
    <source>
        <dbReference type="ARBA" id="ARBA00022448"/>
    </source>
</evidence>
<comment type="caution">
    <text evidence="9">The sequence shown here is derived from an EMBL/GenBank/DDBJ whole genome shotgun (WGS) entry which is preliminary data.</text>
</comment>
<keyword evidence="5" id="KW-0408">Iron</keyword>
<dbReference type="GO" id="GO:0046872">
    <property type="term" value="F:metal ion binding"/>
    <property type="evidence" value="ECO:0007669"/>
    <property type="project" value="UniProtKB-KW"/>
</dbReference>
<keyword evidence="7" id="KW-0472">Membrane</keyword>
<feature type="domain" description="4Fe-4S ferredoxin-type" evidence="8">
    <location>
        <begin position="179"/>
        <end position="208"/>
    </location>
</feature>
<dbReference type="GO" id="GO:0051539">
    <property type="term" value="F:4 iron, 4 sulfur cluster binding"/>
    <property type="evidence" value="ECO:0007669"/>
    <property type="project" value="UniProtKB-KW"/>
</dbReference>
<evidence type="ECO:0000313" key="9">
    <source>
        <dbReference type="EMBL" id="TDP45721.1"/>
    </source>
</evidence>
<evidence type="ECO:0000256" key="5">
    <source>
        <dbReference type="ARBA" id="ARBA00023004"/>
    </source>
</evidence>
<proteinExistence type="predicted"/>
<feature type="transmembrane region" description="Helical" evidence="7">
    <location>
        <begin position="33"/>
        <end position="60"/>
    </location>
</feature>
<evidence type="ECO:0000256" key="6">
    <source>
        <dbReference type="ARBA" id="ARBA00023014"/>
    </source>
</evidence>
<keyword evidence="3" id="KW-0479">Metal-binding</keyword>
<dbReference type="PANTHER" id="PTHR30176:SF3">
    <property type="entry name" value="FERREDOXIN-TYPE PROTEIN NAPH"/>
    <property type="match status" value="1"/>
</dbReference>
<keyword evidence="2" id="KW-0004">4Fe-4S</keyword>
<organism evidence="9 10">
    <name type="scientific">Aminicella lysinilytica</name>
    <dbReference type="NCBI Taxonomy" id="433323"/>
    <lineage>
        <taxon>Bacteria</taxon>
        <taxon>Bacillati</taxon>
        <taxon>Bacillota</taxon>
        <taxon>Clostridia</taxon>
        <taxon>Peptostreptococcales</taxon>
        <taxon>Anaerovoracaceae</taxon>
        <taxon>Aminicella</taxon>
    </lineage>
</organism>
<dbReference type="InterPro" id="IPR017896">
    <property type="entry name" value="4Fe4S_Fe-S-bd"/>
</dbReference>
<keyword evidence="7" id="KW-0812">Transmembrane</keyword>
<dbReference type="InterPro" id="IPR051684">
    <property type="entry name" value="Electron_Trans/Redox"/>
</dbReference>
<accession>A0A4R6Q0B8</accession>
<dbReference type="OrthoDB" id="9807879at2"/>
<dbReference type="PANTHER" id="PTHR30176">
    <property type="entry name" value="FERREDOXIN-TYPE PROTEIN NAPH"/>
    <property type="match status" value="1"/>
</dbReference>
<dbReference type="PROSITE" id="PS00198">
    <property type="entry name" value="4FE4S_FER_1"/>
    <property type="match status" value="2"/>
</dbReference>
<evidence type="ECO:0000256" key="3">
    <source>
        <dbReference type="ARBA" id="ARBA00022723"/>
    </source>
</evidence>
<reference evidence="9 10" key="1">
    <citation type="submission" date="2019-03" db="EMBL/GenBank/DDBJ databases">
        <title>Genomic Encyclopedia of Type Strains, Phase IV (KMG-IV): sequencing the most valuable type-strain genomes for metagenomic binning, comparative biology and taxonomic classification.</title>
        <authorList>
            <person name="Goeker M."/>
        </authorList>
    </citation>
    <scope>NUCLEOTIDE SEQUENCE [LARGE SCALE GENOMIC DNA]</scope>
    <source>
        <strain evidence="9 10">DSM 28287</strain>
    </source>
</reference>
<protein>
    <submittedName>
        <fullName evidence="9">4Fe-4S binding protein</fullName>
    </submittedName>
</protein>
<dbReference type="RefSeq" id="WP_133529332.1">
    <property type="nucleotide sequence ID" value="NZ_SNXO01000062.1"/>
</dbReference>
<keyword evidence="6" id="KW-0411">Iron-sulfur</keyword>
<keyword evidence="4" id="KW-0249">Electron transport</keyword>
<dbReference type="PROSITE" id="PS51379">
    <property type="entry name" value="4FE4S_FER_2"/>
    <property type="match status" value="2"/>
</dbReference>
<evidence type="ECO:0000313" key="10">
    <source>
        <dbReference type="Proteomes" id="UP000295500"/>
    </source>
</evidence>
<feature type="transmembrane region" description="Helical" evidence="7">
    <location>
        <begin position="81"/>
        <end position="98"/>
    </location>
</feature>
<dbReference type="Pfam" id="PF12801">
    <property type="entry name" value="Fer4_5"/>
    <property type="match status" value="2"/>
</dbReference>
<keyword evidence="1" id="KW-0813">Transport</keyword>
<keyword evidence="7" id="KW-1133">Transmembrane helix</keyword>
<feature type="domain" description="4Fe-4S ferredoxin-type" evidence="8">
    <location>
        <begin position="148"/>
        <end position="177"/>
    </location>
</feature>
<dbReference type="Gene3D" id="3.30.70.20">
    <property type="match status" value="1"/>
</dbReference>
<dbReference type="GO" id="GO:0005886">
    <property type="term" value="C:plasma membrane"/>
    <property type="evidence" value="ECO:0007669"/>
    <property type="project" value="TreeGrafter"/>
</dbReference>
<dbReference type="Proteomes" id="UP000295500">
    <property type="component" value="Unassembled WGS sequence"/>
</dbReference>
<dbReference type="EMBL" id="SNXO01000062">
    <property type="protein sequence ID" value="TDP45721.1"/>
    <property type="molecule type" value="Genomic_DNA"/>
</dbReference>
<evidence type="ECO:0000256" key="2">
    <source>
        <dbReference type="ARBA" id="ARBA00022485"/>
    </source>
</evidence>
<sequence>MKYITNIIRLLFLALFIFLMANGKVVLWLALFGVSLIIALIFGRVYCGYACPMNTLMIPIEWLSKKLKIQTAVAPKWLKNGYFTWITLVISVAVMLLSKRLLHIDLPILPFWLVVSVLVTLRYKPEVFHNLICPFGALQRTFSRFARMSEKVDISACVGCRLCERVCPSGAIAVSEPDKKAIVNVSLCHQCTNCRQTCPKEAIRYTGVKKG</sequence>
<name>A0A4R6Q0B8_9FIRM</name>
<dbReference type="Pfam" id="PF12838">
    <property type="entry name" value="Fer4_7"/>
    <property type="match status" value="1"/>
</dbReference>
<keyword evidence="10" id="KW-1185">Reference proteome</keyword>
<gene>
    <name evidence="9" type="ORF">EV211_1624</name>
</gene>
<dbReference type="InterPro" id="IPR017900">
    <property type="entry name" value="4Fe4S_Fe_S_CS"/>
</dbReference>
<dbReference type="AlphaFoldDB" id="A0A4R6Q0B8"/>
<evidence type="ECO:0000256" key="4">
    <source>
        <dbReference type="ARBA" id="ARBA00022982"/>
    </source>
</evidence>
<evidence type="ECO:0000259" key="8">
    <source>
        <dbReference type="PROSITE" id="PS51379"/>
    </source>
</evidence>
<feature type="transmembrane region" description="Helical" evidence="7">
    <location>
        <begin position="104"/>
        <end position="121"/>
    </location>
</feature>
<dbReference type="SUPFAM" id="SSF54862">
    <property type="entry name" value="4Fe-4S ferredoxins"/>
    <property type="match status" value="1"/>
</dbReference>